<dbReference type="Proteomes" id="UP000054560">
    <property type="component" value="Unassembled WGS sequence"/>
</dbReference>
<dbReference type="EMBL" id="KQ249850">
    <property type="protein sequence ID" value="KNC70951.1"/>
    <property type="molecule type" value="Genomic_DNA"/>
</dbReference>
<dbReference type="AlphaFoldDB" id="A0A0L0F2V5"/>
<organism evidence="1 2">
    <name type="scientific">Sphaeroforma arctica JP610</name>
    <dbReference type="NCBI Taxonomy" id="667725"/>
    <lineage>
        <taxon>Eukaryota</taxon>
        <taxon>Ichthyosporea</taxon>
        <taxon>Ichthyophonida</taxon>
        <taxon>Sphaeroforma</taxon>
    </lineage>
</organism>
<protein>
    <submittedName>
        <fullName evidence="1">Uncharacterized protein</fullName>
    </submittedName>
</protein>
<name>A0A0L0F2V5_9EUKA</name>
<proteinExistence type="predicted"/>
<gene>
    <name evidence="1" type="ORF">SARC_16519</name>
</gene>
<keyword evidence="2" id="KW-1185">Reference proteome</keyword>
<dbReference type="RefSeq" id="XP_014144853.1">
    <property type="nucleotide sequence ID" value="XM_014289378.1"/>
</dbReference>
<feature type="non-terminal residue" evidence="1">
    <location>
        <position position="67"/>
    </location>
</feature>
<dbReference type="GeneID" id="25917023"/>
<accession>A0A0L0F2V5</accession>
<feature type="non-terminal residue" evidence="1">
    <location>
        <position position="1"/>
    </location>
</feature>
<sequence>TAAKGSTGMQHMIVDMLLVDLNVARKCTVDEDVRIVVSPDKLDYEFDRKDDFAVRVALKVRHLCTKK</sequence>
<reference evidence="1 2" key="1">
    <citation type="submission" date="2011-02" db="EMBL/GenBank/DDBJ databases">
        <title>The Genome Sequence of Sphaeroforma arctica JP610.</title>
        <authorList>
            <consortium name="The Broad Institute Genome Sequencing Platform"/>
            <person name="Russ C."/>
            <person name="Cuomo C."/>
            <person name="Young S.K."/>
            <person name="Zeng Q."/>
            <person name="Gargeya S."/>
            <person name="Alvarado L."/>
            <person name="Berlin A."/>
            <person name="Chapman S.B."/>
            <person name="Chen Z."/>
            <person name="Freedman E."/>
            <person name="Gellesch M."/>
            <person name="Goldberg J."/>
            <person name="Griggs A."/>
            <person name="Gujja S."/>
            <person name="Heilman E."/>
            <person name="Heiman D."/>
            <person name="Howarth C."/>
            <person name="Mehta T."/>
            <person name="Neiman D."/>
            <person name="Pearson M."/>
            <person name="Roberts A."/>
            <person name="Saif S."/>
            <person name="Shea T."/>
            <person name="Shenoy N."/>
            <person name="Sisk P."/>
            <person name="Stolte C."/>
            <person name="Sykes S."/>
            <person name="White J."/>
            <person name="Yandava C."/>
            <person name="Burger G."/>
            <person name="Gray M.W."/>
            <person name="Holland P.W.H."/>
            <person name="King N."/>
            <person name="Lang F.B.F."/>
            <person name="Roger A.J."/>
            <person name="Ruiz-Trillo I."/>
            <person name="Haas B."/>
            <person name="Nusbaum C."/>
            <person name="Birren B."/>
        </authorList>
    </citation>
    <scope>NUCLEOTIDE SEQUENCE [LARGE SCALE GENOMIC DNA]</scope>
    <source>
        <strain evidence="1 2">JP610</strain>
    </source>
</reference>
<evidence type="ECO:0000313" key="1">
    <source>
        <dbReference type="EMBL" id="KNC70951.1"/>
    </source>
</evidence>
<evidence type="ECO:0000313" key="2">
    <source>
        <dbReference type="Proteomes" id="UP000054560"/>
    </source>
</evidence>